<evidence type="ECO:0000313" key="8">
    <source>
        <dbReference type="EMBL" id="OGD83818.1"/>
    </source>
</evidence>
<dbReference type="AlphaFoldDB" id="A0A1F5FW24"/>
<sequence>MIKIPQKYLGLFAKRDFLVLSATLFLGQIASGFLLLSLISSVFTKTGSNFAVSGVVLSLAMPSFLLVAVAGLVADLVDRKKIIIISNFAIALVVFAILLSLEKVFASISLSFLYFAGNTFFLPAISAASAQLVGKRQLSMANSIFILALVGGQLFGLFCASIINFFFGNVITLIISEALLIICVLIPLALPRLMPRRDGSSIFKILYDIWRGFSYIFRAKTIWFFFLAFAFMPGITAFGATLGPGFFNDIVGVSISKSPLVIMPPVALGVLLGAYFVNKPKVRDSFFIAQGLGVLGISTAFLGLLISFDHVRYFIMFLTVVVFLICAGFGVIISLIAARTVLQRRVAHNYQGTVFGANI</sequence>
<dbReference type="GO" id="GO:0022857">
    <property type="term" value="F:transmembrane transporter activity"/>
    <property type="evidence" value="ECO:0007669"/>
    <property type="project" value="InterPro"/>
</dbReference>
<feature type="transmembrane region" description="Helical" evidence="7">
    <location>
        <begin position="145"/>
        <end position="167"/>
    </location>
</feature>
<dbReference type="Gene3D" id="1.20.1250.20">
    <property type="entry name" value="MFS general substrate transporter like domains"/>
    <property type="match status" value="1"/>
</dbReference>
<feature type="transmembrane region" description="Helical" evidence="7">
    <location>
        <begin position="285"/>
        <end position="308"/>
    </location>
</feature>
<keyword evidence="3" id="KW-1003">Cell membrane</keyword>
<gene>
    <name evidence="8" type="ORF">A2165_03110</name>
</gene>
<evidence type="ECO:0000256" key="2">
    <source>
        <dbReference type="ARBA" id="ARBA00022448"/>
    </source>
</evidence>
<keyword evidence="5 7" id="KW-1133">Transmembrane helix</keyword>
<feature type="transmembrane region" description="Helical" evidence="7">
    <location>
        <begin position="82"/>
        <end position="101"/>
    </location>
</feature>
<keyword evidence="6 7" id="KW-0472">Membrane</keyword>
<dbReference type="SUPFAM" id="SSF103473">
    <property type="entry name" value="MFS general substrate transporter"/>
    <property type="match status" value="1"/>
</dbReference>
<reference evidence="8 9" key="1">
    <citation type="journal article" date="2016" name="Nat. Commun.">
        <title>Thousands of microbial genomes shed light on interconnected biogeochemical processes in an aquifer system.</title>
        <authorList>
            <person name="Anantharaman K."/>
            <person name="Brown C.T."/>
            <person name="Hug L.A."/>
            <person name="Sharon I."/>
            <person name="Castelle C.J."/>
            <person name="Probst A.J."/>
            <person name="Thomas B.C."/>
            <person name="Singh A."/>
            <person name="Wilkins M.J."/>
            <person name="Karaoz U."/>
            <person name="Brodie E.L."/>
            <person name="Williams K.H."/>
            <person name="Hubbard S.S."/>
            <person name="Banfield J.F."/>
        </authorList>
    </citation>
    <scope>NUCLEOTIDE SEQUENCE [LARGE SCALE GENOMIC DNA]</scope>
</reference>
<evidence type="ECO:0000313" key="9">
    <source>
        <dbReference type="Proteomes" id="UP000179252"/>
    </source>
</evidence>
<comment type="subcellular location">
    <subcellularLocation>
        <location evidence="1">Cell membrane</location>
        <topology evidence="1">Multi-pass membrane protein</topology>
    </subcellularLocation>
</comment>
<keyword evidence="4 7" id="KW-0812">Transmembrane</keyword>
<dbReference type="InterPro" id="IPR011701">
    <property type="entry name" value="MFS"/>
</dbReference>
<feature type="transmembrane region" description="Helical" evidence="7">
    <location>
        <begin position="113"/>
        <end position="133"/>
    </location>
</feature>
<evidence type="ECO:0008006" key="10">
    <source>
        <dbReference type="Google" id="ProtNLM"/>
    </source>
</evidence>
<dbReference type="GO" id="GO:0005886">
    <property type="term" value="C:plasma membrane"/>
    <property type="evidence" value="ECO:0007669"/>
    <property type="project" value="UniProtKB-SubCell"/>
</dbReference>
<evidence type="ECO:0000256" key="1">
    <source>
        <dbReference type="ARBA" id="ARBA00004651"/>
    </source>
</evidence>
<dbReference type="Proteomes" id="UP000179252">
    <property type="component" value="Unassembled WGS sequence"/>
</dbReference>
<feature type="non-terminal residue" evidence="8">
    <location>
        <position position="359"/>
    </location>
</feature>
<organism evidence="8 9">
    <name type="scientific">Candidatus Curtissbacteria bacterium RBG_13_40_7</name>
    <dbReference type="NCBI Taxonomy" id="1797706"/>
    <lineage>
        <taxon>Bacteria</taxon>
        <taxon>Candidatus Curtissiibacteriota</taxon>
    </lineage>
</organism>
<keyword evidence="2" id="KW-0813">Transport</keyword>
<dbReference type="PANTHER" id="PTHR43266:SF2">
    <property type="entry name" value="MAJOR FACILITATOR SUPERFAMILY (MFS) PROFILE DOMAIN-CONTAINING PROTEIN"/>
    <property type="match status" value="1"/>
</dbReference>
<feature type="transmembrane region" description="Helical" evidence="7">
    <location>
        <begin position="260"/>
        <end position="278"/>
    </location>
</feature>
<feature type="transmembrane region" description="Helical" evidence="7">
    <location>
        <begin position="17"/>
        <end position="39"/>
    </location>
</feature>
<dbReference type="InterPro" id="IPR036259">
    <property type="entry name" value="MFS_trans_sf"/>
</dbReference>
<dbReference type="Pfam" id="PF07690">
    <property type="entry name" value="MFS_1"/>
    <property type="match status" value="1"/>
</dbReference>
<evidence type="ECO:0000256" key="5">
    <source>
        <dbReference type="ARBA" id="ARBA00022989"/>
    </source>
</evidence>
<evidence type="ECO:0000256" key="6">
    <source>
        <dbReference type="ARBA" id="ARBA00023136"/>
    </source>
</evidence>
<feature type="transmembrane region" description="Helical" evidence="7">
    <location>
        <begin position="51"/>
        <end position="73"/>
    </location>
</feature>
<accession>A0A1F5FW24</accession>
<dbReference type="EMBL" id="MFAU01000038">
    <property type="protein sequence ID" value="OGD83818.1"/>
    <property type="molecule type" value="Genomic_DNA"/>
</dbReference>
<protein>
    <recommendedName>
        <fullName evidence="10">Major facilitator superfamily (MFS) profile domain-containing protein</fullName>
    </recommendedName>
</protein>
<evidence type="ECO:0000256" key="7">
    <source>
        <dbReference type="SAM" id="Phobius"/>
    </source>
</evidence>
<comment type="caution">
    <text evidence="8">The sequence shown here is derived from an EMBL/GenBank/DDBJ whole genome shotgun (WGS) entry which is preliminary data.</text>
</comment>
<dbReference type="PANTHER" id="PTHR43266">
    <property type="entry name" value="MACROLIDE-EFFLUX PROTEIN"/>
    <property type="match status" value="1"/>
</dbReference>
<feature type="transmembrane region" description="Helical" evidence="7">
    <location>
        <begin position="221"/>
        <end position="240"/>
    </location>
</feature>
<evidence type="ECO:0000256" key="3">
    <source>
        <dbReference type="ARBA" id="ARBA00022475"/>
    </source>
</evidence>
<proteinExistence type="predicted"/>
<feature type="transmembrane region" description="Helical" evidence="7">
    <location>
        <begin position="314"/>
        <end position="338"/>
    </location>
</feature>
<name>A0A1F5FW24_9BACT</name>
<evidence type="ECO:0000256" key="4">
    <source>
        <dbReference type="ARBA" id="ARBA00022692"/>
    </source>
</evidence>
<feature type="transmembrane region" description="Helical" evidence="7">
    <location>
        <begin position="173"/>
        <end position="190"/>
    </location>
</feature>